<reference evidence="2 3" key="1">
    <citation type="journal article" date="2024" name="Nat. Commun.">
        <title>Phylogenomics reveals the evolutionary origins of lichenization in chlorophyte algae.</title>
        <authorList>
            <person name="Puginier C."/>
            <person name="Libourel C."/>
            <person name="Otte J."/>
            <person name="Skaloud P."/>
            <person name="Haon M."/>
            <person name="Grisel S."/>
            <person name="Petersen M."/>
            <person name="Berrin J.G."/>
            <person name="Delaux P.M."/>
            <person name="Dal Grande F."/>
            <person name="Keller J."/>
        </authorList>
    </citation>
    <scope>NUCLEOTIDE SEQUENCE [LARGE SCALE GENOMIC DNA]</scope>
    <source>
        <strain evidence="2 3">SAG 2036</strain>
    </source>
</reference>
<dbReference type="SUPFAM" id="SSF52047">
    <property type="entry name" value="RNI-like"/>
    <property type="match status" value="1"/>
</dbReference>
<name>A0AAW1P3C8_9CHLO</name>
<keyword evidence="3" id="KW-1185">Reference proteome</keyword>
<dbReference type="GO" id="GO:0005930">
    <property type="term" value="C:axoneme"/>
    <property type="evidence" value="ECO:0007669"/>
    <property type="project" value="UniProtKB-SubCell"/>
</dbReference>
<dbReference type="AlphaFoldDB" id="A0AAW1P3C8"/>
<proteinExistence type="predicted"/>
<protein>
    <recommendedName>
        <fullName evidence="4">F-box domain-containing protein</fullName>
    </recommendedName>
</protein>
<evidence type="ECO:0000313" key="3">
    <source>
        <dbReference type="Proteomes" id="UP001465755"/>
    </source>
</evidence>
<sequence>MSEAVGSSFVALDEAAILSILSCISDTRQRAQLSSVNRLWHECVRTAWTAIDLRLTRAGYSDQEVRHWLSRQLPYGARALQRLHLGFAGVCQGGAAIAFIKEAARFEGLHFLHLSSWQPVSGLLVEQEDLRALQGLQALQELSVACRYRHSSTSDDDAQQACHQAGFWPALRSLSLSLSADGSSAIGQLTPWLDAAIRGSSQLECIQLAGAVFDPPLDLPHLKQASFKLYACAKWPLAGGCPITSVRLEMWSSFLDPIPSFHCLREYTDFTCWPLWTAAHMRGRLVPLQNLACLHLECYNASAQDTSLAEFAELPALTSLDLGIGPDFLGHRIELSPTLTRLRSLRLGNMLHPSLQELMLPAALPRLETLNVWSEVAPSLGTATPALTALRLQDYGGFGSLHHKLGLSACHKLQHASLTLAWPPSIAHELQHLRACSALRELCLTITRPAPCHAPGQGILEGDFEAATYLLGTLAQMPALRCLSLGIGAAAITLSCIQDPSSPGYIIQEVDLGNLVWHGRST</sequence>
<dbReference type="InterPro" id="IPR032675">
    <property type="entry name" value="LRR_dom_sf"/>
</dbReference>
<dbReference type="Proteomes" id="UP001465755">
    <property type="component" value="Unassembled WGS sequence"/>
</dbReference>
<organism evidence="2 3">
    <name type="scientific">Symbiochloris irregularis</name>
    <dbReference type="NCBI Taxonomy" id="706552"/>
    <lineage>
        <taxon>Eukaryota</taxon>
        <taxon>Viridiplantae</taxon>
        <taxon>Chlorophyta</taxon>
        <taxon>core chlorophytes</taxon>
        <taxon>Trebouxiophyceae</taxon>
        <taxon>Trebouxiales</taxon>
        <taxon>Trebouxiaceae</taxon>
        <taxon>Symbiochloris</taxon>
    </lineage>
</organism>
<comment type="caution">
    <text evidence="2">The sequence shown here is derived from an EMBL/GenBank/DDBJ whole genome shotgun (WGS) entry which is preliminary data.</text>
</comment>
<evidence type="ECO:0000313" key="2">
    <source>
        <dbReference type="EMBL" id="KAK9803209.1"/>
    </source>
</evidence>
<dbReference type="Gene3D" id="3.80.10.10">
    <property type="entry name" value="Ribonuclease Inhibitor"/>
    <property type="match status" value="1"/>
</dbReference>
<evidence type="ECO:0008006" key="4">
    <source>
        <dbReference type="Google" id="ProtNLM"/>
    </source>
</evidence>
<dbReference type="EMBL" id="JALJOQ010000061">
    <property type="protein sequence ID" value="KAK9803209.1"/>
    <property type="molecule type" value="Genomic_DNA"/>
</dbReference>
<accession>A0AAW1P3C8</accession>
<evidence type="ECO:0000256" key="1">
    <source>
        <dbReference type="ARBA" id="ARBA00004430"/>
    </source>
</evidence>
<gene>
    <name evidence="2" type="ORF">WJX73_003456</name>
</gene>
<comment type="subcellular location">
    <subcellularLocation>
        <location evidence="1">Cytoplasm</location>
        <location evidence="1">Cytoskeleton</location>
        <location evidence="1">Cilium axoneme</location>
    </subcellularLocation>
</comment>